<evidence type="ECO:0000313" key="2">
    <source>
        <dbReference type="Proteomes" id="UP000886861"/>
    </source>
</evidence>
<gene>
    <name evidence="1" type="ORF">IAA62_00605</name>
</gene>
<dbReference type="AlphaFoldDB" id="A0A9D1SY52"/>
<dbReference type="EMBL" id="DVOJ01000003">
    <property type="protein sequence ID" value="HIV01045.1"/>
    <property type="molecule type" value="Genomic_DNA"/>
</dbReference>
<reference evidence="1" key="1">
    <citation type="submission" date="2020-10" db="EMBL/GenBank/DDBJ databases">
        <authorList>
            <person name="Gilroy R."/>
        </authorList>
    </citation>
    <scope>NUCLEOTIDE SEQUENCE</scope>
    <source>
        <strain evidence="1">CHK186-9395</strain>
    </source>
</reference>
<evidence type="ECO:0000313" key="1">
    <source>
        <dbReference type="EMBL" id="HIV01045.1"/>
    </source>
</evidence>
<comment type="caution">
    <text evidence="1">The sequence shown here is derived from an EMBL/GenBank/DDBJ whole genome shotgun (WGS) entry which is preliminary data.</text>
</comment>
<dbReference type="Proteomes" id="UP000886861">
    <property type="component" value="Unassembled WGS sequence"/>
</dbReference>
<accession>A0A9D1SY52</accession>
<proteinExistence type="predicted"/>
<name>A0A9D1SY52_9FIRM</name>
<sequence>MENSSLANINDLNALNDKAKKLVESTEPKVLTFLEQTSEEIKFCIKSVRQNFFTLGAKLSDIKNCEEIKTVFNWKLGRECKNIYEYAEQEFKLSKTTTICLIGIVERFGNLKSSLKKEYEPYVYSQLCEMLPLTSDQLNLVSPDMTVKEIRALKKVGLKQNSEVDPTSDQNLEVEEKTTDPLGYYLKNDEQRLDFVRNYTRWRLWLQVPDLNLKFYRCDLNNGDYLLVTESENNVLKGCVCYDFYYKCRLSHDLRIVKQGTSKEFYGYSQLGISYSEYLSYMKSTKARVMINPAEVLSEQ</sequence>
<organism evidence="1 2">
    <name type="scientific">Candidatus Caccopulliclostridium gallistercoris</name>
    <dbReference type="NCBI Taxonomy" id="2840719"/>
    <lineage>
        <taxon>Bacteria</taxon>
        <taxon>Bacillati</taxon>
        <taxon>Bacillota</taxon>
        <taxon>Clostridia</taxon>
        <taxon>Candidatus Caccopulliclostridium</taxon>
    </lineage>
</organism>
<reference evidence="1" key="2">
    <citation type="journal article" date="2021" name="PeerJ">
        <title>Extensive microbial diversity within the chicken gut microbiome revealed by metagenomics and culture.</title>
        <authorList>
            <person name="Gilroy R."/>
            <person name="Ravi A."/>
            <person name="Getino M."/>
            <person name="Pursley I."/>
            <person name="Horton D.L."/>
            <person name="Alikhan N.F."/>
            <person name="Baker D."/>
            <person name="Gharbi K."/>
            <person name="Hall N."/>
            <person name="Watson M."/>
            <person name="Adriaenssens E.M."/>
            <person name="Foster-Nyarko E."/>
            <person name="Jarju S."/>
            <person name="Secka A."/>
            <person name="Antonio M."/>
            <person name="Oren A."/>
            <person name="Chaudhuri R.R."/>
            <person name="La Ragione R."/>
            <person name="Hildebrand F."/>
            <person name="Pallen M.J."/>
        </authorList>
    </citation>
    <scope>NUCLEOTIDE SEQUENCE</scope>
    <source>
        <strain evidence="1">CHK186-9395</strain>
    </source>
</reference>
<protein>
    <submittedName>
        <fullName evidence="1">Uncharacterized protein</fullName>
    </submittedName>
</protein>